<protein>
    <submittedName>
        <fullName evidence="1">Uncharacterized protein</fullName>
    </submittedName>
</protein>
<evidence type="ECO:0000313" key="1">
    <source>
        <dbReference type="EMBL" id="OBS00920.1"/>
    </source>
</evidence>
<gene>
    <name evidence="1" type="ORF">A9W98_22640</name>
</gene>
<dbReference type="Proteomes" id="UP000093757">
    <property type="component" value="Unassembled WGS sequence"/>
</dbReference>
<dbReference type="EMBL" id="MAEM01000328">
    <property type="protein sequence ID" value="OBS00920.1"/>
    <property type="molecule type" value="Genomic_DNA"/>
</dbReference>
<accession>A0A1A6BF17</accession>
<evidence type="ECO:0000313" key="2">
    <source>
        <dbReference type="Proteomes" id="UP000093757"/>
    </source>
</evidence>
<name>A0A1A6BF17_MYCGO</name>
<dbReference type="AlphaFoldDB" id="A0A1A6BF17"/>
<proteinExistence type="predicted"/>
<sequence length="77" mass="8157">MTLNRVTHSIAAAPEAVAVRAAVRDTHGERGGIHHFLHLGVQPAEQLLGAAIEQVVLGGEFSVEVPLAQIRPLGYNV</sequence>
<reference evidence="1 2" key="1">
    <citation type="submission" date="2016-06" db="EMBL/GenBank/DDBJ databases">
        <authorList>
            <person name="Kjaerup R.B."/>
            <person name="Dalgaard T.S."/>
            <person name="Juul-Madsen H.R."/>
        </authorList>
    </citation>
    <scope>NUCLEOTIDE SEQUENCE [LARGE SCALE GENOMIC DNA]</scope>
    <source>
        <strain evidence="1 2">1245752.6</strain>
    </source>
</reference>
<organism evidence="1 2">
    <name type="scientific">Mycobacterium gordonae</name>
    <dbReference type="NCBI Taxonomy" id="1778"/>
    <lineage>
        <taxon>Bacteria</taxon>
        <taxon>Bacillati</taxon>
        <taxon>Actinomycetota</taxon>
        <taxon>Actinomycetes</taxon>
        <taxon>Mycobacteriales</taxon>
        <taxon>Mycobacteriaceae</taxon>
        <taxon>Mycobacterium</taxon>
    </lineage>
</organism>
<comment type="caution">
    <text evidence="1">The sequence shown here is derived from an EMBL/GenBank/DDBJ whole genome shotgun (WGS) entry which is preliminary data.</text>
</comment>